<dbReference type="EC" id="2.3.1.180" evidence="1"/>
<keyword evidence="1" id="KW-0808">Transferase</keyword>
<dbReference type="AlphaFoldDB" id="A0A6J4L3U9"/>
<proteinExistence type="predicted"/>
<evidence type="ECO:0000313" key="1">
    <source>
        <dbReference type="EMBL" id="CAA9323177.1"/>
    </source>
</evidence>
<protein>
    <submittedName>
        <fullName evidence="1">3-oxoacyl-[acyl-carrier-protein] synthase, KASIII</fullName>
        <ecNumber evidence="1">2.3.1.180</ecNumber>
    </submittedName>
</protein>
<organism evidence="1">
    <name type="scientific">uncultured Microcoleus sp</name>
    <dbReference type="NCBI Taxonomy" id="259945"/>
    <lineage>
        <taxon>Bacteria</taxon>
        <taxon>Bacillati</taxon>
        <taxon>Cyanobacteriota</taxon>
        <taxon>Cyanophyceae</taxon>
        <taxon>Oscillatoriophycideae</taxon>
        <taxon>Oscillatoriales</taxon>
        <taxon>Microcoleaceae</taxon>
        <taxon>Microcoleus</taxon>
        <taxon>environmental samples</taxon>
    </lineage>
</organism>
<gene>
    <name evidence="1" type="ORF">AVDCRST_MAG84-1486</name>
</gene>
<dbReference type="EMBL" id="CADCTZ010000230">
    <property type="protein sequence ID" value="CAA9323177.1"/>
    <property type="molecule type" value="Genomic_DNA"/>
</dbReference>
<dbReference type="GO" id="GO:0033818">
    <property type="term" value="F:beta-ketoacyl-acyl-carrier-protein synthase III activity"/>
    <property type="evidence" value="ECO:0007669"/>
    <property type="project" value="UniProtKB-EC"/>
</dbReference>
<name>A0A6J4L3U9_9CYAN</name>
<reference evidence="1" key="1">
    <citation type="submission" date="2020-02" db="EMBL/GenBank/DDBJ databases">
        <authorList>
            <person name="Meier V. D."/>
        </authorList>
    </citation>
    <scope>NUCLEOTIDE SEQUENCE</scope>
    <source>
        <strain evidence="1">AVDCRST_MAG84</strain>
    </source>
</reference>
<keyword evidence="1" id="KW-0012">Acyltransferase</keyword>
<accession>A0A6J4L3U9</accession>
<sequence>MYSGLAHETSTKSWLDYSSYLDAATAGAFDLLQNIRLLDNVMKLAVEG</sequence>